<evidence type="ECO:0000313" key="4">
    <source>
        <dbReference type="Proteomes" id="UP000581135"/>
    </source>
</evidence>
<evidence type="ECO:0000313" key="3">
    <source>
        <dbReference type="EMBL" id="MBB3065006.1"/>
    </source>
</evidence>
<evidence type="ECO:0000259" key="2">
    <source>
        <dbReference type="PROSITE" id="PS51898"/>
    </source>
</evidence>
<dbReference type="PROSITE" id="PS51898">
    <property type="entry name" value="TYR_RECOMBINASE"/>
    <property type="match status" value="1"/>
</dbReference>
<accession>A0A839SUA4</accession>
<organism evidence="3 4">
    <name type="scientific">Limibacillus halophilus</name>
    <dbReference type="NCBI Taxonomy" id="1579333"/>
    <lineage>
        <taxon>Bacteria</taxon>
        <taxon>Pseudomonadati</taxon>
        <taxon>Pseudomonadota</taxon>
        <taxon>Alphaproteobacteria</taxon>
        <taxon>Rhodospirillales</taxon>
        <taxon>Rhodovibrionaceae</taxon>
        <taxon>Limibacillus</taxon>
    </lineage>
</organism>
<gene>
    <name evidence="3" type="ORF">FHR98_001285</name>
</gene>
<name>A0A839SUA4_9PROT</name>
<keyword evidence="4" id="KW-1185">Reference proteome</keyword>
<dbReference type="Gene3D" id="1.10.443.10">
    <property type="entry name" value="Intergrase catalytic core"/>
    <property type="match status" value="1"/>
</dbReference>
<feature type="domain" description="Tyr recombinase" evidence="2">
    <location>
        <begin position="1"/>
        <end position="103"/>
    </location>
</feature>
<dbReference type="Pfam" id="PF00589">
    <property type="entry name" value="Phage_integrase"/>
    <property type="match status" value="1"/>
</dbReference>
<dbReference type="Proteomes" id="UP000581135">
    <property type="component" value="Unassembled WGS sequence"/>
</dbReference>
<dbReference type="RefSeq" id="WP_183415821.1">
    <property type="nucleotide sequence ID" value="NZ_JACHXA010000003.1"/>
</dbReference>
<comment type="caution">
    <text evidence="3">The sequence shown here is derived from an EMBL/GenBank/DDBJ whole genome shotgun (WGS) entry which is preliminary data.</text>
</comment>
<dbReference type="InterPro" id="IPR011010">
    <property type="entry name" value="DNA_brk_join_enz"/>
</dbReference>
<dbReference type="SUPFAM" id="SSF56349">
    <property type="entry name" value="DNA breaking-rejoining enzymes"/>
    <property type="match status" value="1"/>
</dbReference>
<dbReference type="GO" id="GO:0003677">
    <property type="term" value="F:DNA binding"/>
    <property type="evidence" value="ECO:0007669"/>
    <property type="project" value="InterPro"/>
</dbReference>
<protein>
    <submittedName>
        <fullName evidence="3">Integrase</fullName>
    </submittedName>
</protein>
<dbReference type="EMBL" id="JACHXA010000003">
    <property type="protein sequence ID" value="MBB3065006.1"/>
    <property type="molecule type" value="Genomic_DNA"/>
</dbReference>
<dbReference type="AlphaFoldDB" id="A0A839SUA4"/>
<reference evidence="3 4" key="1">
    <citation type="submission" date="2020-08" db="EMBL/GenBank/DDBJ databases">
        <title>Genomic Encyclopedia of Type Strains, Phase III (KMG-III): the genomes of soil and plant-associated and newly described type strains.</title>
        <authorList>
            <person name="Whitman W."/>
        </authorList>
    </citation>
    <scope>NUCLEOTIDE SEQUENCE [LARGE SCALE GENOMIC DNA]</scope>
    <source>
        <strain evidence="3 4">CECT 8803</strain>
    </source>
</reference>
<evidence type="ECO:0000256" key="1">
    <source>
        <dbReference type="ARBA" id="ARBA00023172"/>
    </source>
</evidence>
<sequence length="139" mass="15551">MEQALIAKGKPIALTLAVNSRGKAWTEAGLRASWRKLRIALEEKGAVEPGLTIHGLRHTVATFLKEAGWDEDTIKDLLGQKEIAMAQHYSRDADLRRKMEKLLEIWDGDEAKMRTVLSNPGKKVSNLALHKKLQGKKSQ</sequence>
<dbReference type="InterPro" id="IPR002104">
    <property type="entry name" value="Integrase_catalytic"/>
</dbReference>
<proteinExistence type="predicted"/>
<dbReference type="InterPro" id="IPR013762">
    <property type="entry name" value="Integrase-like_cat_sf"/>
</dbReference>
<dbReference type="GO" id="GO:0006310">
    <property type="term" value="P:DNA recombination"/>
    <property type="evidence" value="ECO:0007669"/>
    <property type="project" value="UniProtKB-KW"/>
</dbReference>
<keyword evidence="1" id="KW-0233">DNA recombination</keyword>
<dbReference type="GO" id="GO:0015074">
    <property type="term" value="P:DNA integration"/>
    <property type="evidence" value="ECO:0007669"/>
    <property type="project" value="InterPro"/>
</dbReference>